<dbReference type="SUPFAM" id="SSF52540">
    <property type="entry name" value="P-loop containing nucleoside triphosphate hydrolases"/>
    <property type="match status" value="4"/>
</dbReference>
<feature type="compositionally biased region" description="Polar residues" evidence="2">
    <location>
        <begin position="1132"/>
        <end position="1153"/>
    </location>
</feature>
<feature type="region of interest" description="Disordered" evidence="2">
    <location>
        <begin position="1602"/>
        <end position="1675"/>
    </location>
</feature>
<dbReference type="SMART" id="SM00175">
    <property type="entry name" value="RAB"/>
    <property type="match status" value="4"/>
</dbReference>
<dbReference type="SMART" id="SM00174">
    <property type="entry name" value="RHO"/>
    <property type="match status" value="1"/>
</dbReference>
<dbReference type="CDD" id="cd00154">
    <property type="entry name" value="Rab"/>
    <property type="match status" value="4"/>
</dbReference>
<sequence length="1675" mass="183119">MSRNFPTLQEKVGNASSRSVQDRVSSVSQREAQNVLRLRVNRVCLVQQLNVDPVVDYLRREGILSDTDVRFVSRGANRSEKTRMLLDMLPSKDPSTQWYNKFRTSLSATSTVDATTARNHQILVDFLDSTNLANLKSSSTDSMQHSEQQQQQPPLPPIQPQEDDPTSAEHRQRWKALRSAAKSRLSQLEANPSIRLSRLPEDLPEHLARTYEAWTANGGSGRSAAKHERRCLSRLRTADEFALQAAGSANPERLMLVCFISPLHRLLCDIRKRHLAYKYLLADAPSLGNAIATAFANLSTGPDGRRLFTDGRWSRYAATKLANLAGRLFDFLAGVNLFRECETVAGSLCDYLNRFGGDCVEALLPTYRASVRLMEARLNNADYQLADAASQAAQATAARINRLSFGQKVMDNQALLQAQIGRMLLDQGSLASALGAFGSAISTVDLNDTEAVFKILYHALQLYLTNSDEGKAEKLAVACVQHAYKFYKTESPEYIKSLLNFVKFSNAFCQDDFGVEVAVNASLFAQLILGYQHPLLAEVQSHLSLAQLLRLRHRSRRGQGATAEPQEVVAHVEASLAAVRMSSGESASQHPNAASLMTNLAQAARLANPAILPVELLQVAIEFGRKSVEILSNTIGRHSPAAVQARICLGRLLADVPSGELHRAAGNPKRALALANDVIEQTECYGSYIRWLDQAYILAIELLSESKDLAEAAAATTTSDEMMAKRQDWLSRHPMSRSAQGLDWAALHDRPDKEFFRRFRAWGDDRKELVRQVAAAAAAAAATTADDKIKSKQLKTQSPELLLTDPRRQLKQNSNAFRTITSSYYRGCAGALLVFDASNRDSFDSCERWLQELRASAPESVHAVLVANKSDSDEAAVTQEEADEFAKSHGIELCWGVSARTGQNVGQAFRGLQSRVLQSKVDGLSSNQAPMNSTDMRQLPQLVPKKSENSNEHIDYQIKVLLIGDSGVGKSSLLQRFADKEFDATNEMPQTIGVEFRAVKDNIDGCRVKSVFWDTAGAERFRSITSAYYRGCAGALLVFDASNRDSFDSCERWLQELRASAPESVHVVLVANKSDSDEAAVTQEEADEFAKSHGVELCWGVSARTGQNVGQAFRGLQSRVLQSQSQQFGLAQTQQSNESTTFAPKAINTSKSTEQSKESPISKPAAVGQANLNDDRSPDYVIKTVLIGDSGVGKSCLVRQFIDQEFDESLKATPTIGVDFRVVNSDIDGSRVKTQIWDTAGQQRFRSITSAYYRGCAGALLIFDASNRDSFDSCERWLQELRASAPESTPVALVANKSDSDEAAVTQEEADVFAKSHGVELCWGVSARTGQNVGQAFRGLQSRCLAQMKLQKAETAPKAANASIRIAEIDSMLASVKDMSSSNFDSKVLSRFTVDSQRQSAPPGASVEELPLIESQTASVPDRPAVLVNVIVVGNAGVGKSSLLARFVGGQFNESYAPTVAASLQSRLVKVDGVPVQCQIWDTAGQESHRSNSEGYYSGCQCAMLVYDVTDADSLRDCEAWLQRLRPAQDGDSVGLPADAPIALIGNKLDRRELPTPSGAQSGLALARRHGLVWREATALDSESASEAFLCLLRAVLQTMHSPEQLRDADSKKRKGEKNASRRKRKSKQKARNSGRDAAAKVSAVRFGGTATLTEFPGVGDNAATTQDDDNEAAW</sequence>
<dbReference type="FunFam" id="3.40.50.300:FF:001329">
    <property type="entry name" value="Small GTP-binding protein, putative"/>
    <property type="match status" value="2"/>
</dbReference>
<feature type="region of interest" description="Disordered" evidence="2">
    <location>
        <begin position="1"/>
        <end position="26"/>
    </location>
</feature>
<dbReference type="InterPro" id="IPR027417">
    <property type="entry name" value="P-loop_NTPase"/>
</dbReference>
<dbReference type="Gene3D" id="3.40.50.300">
    <property type="entry name" value="P-loop containing nucleotide triphosphate hydrolases"/>
    <property type="match status" value="4"/>
</dbReference>
<dbReference type="GO" id="GO:0042981">
    <property type="term" value="P:regulation of apoptotic process"/>
    <property type="evidence" value="ECO:0007669"/>
    <property type="project" value="InterPro"/>
</dbReference>
<dbReference type="InterPro" id="IPR005225">
    <property type="entry name" value="Small_GTP-bd"/>
</dbReference>
<organism evidence="4 5">
    <name type="scientific">Macrostomum lignano</name>
    <dbReference type="NCBI Taxonomy" id="282301"/>
    <lineage>
        <taxon>Eukaryota</taxon>
        <taxon>Metazoa</taxon>
        <taxon>Spiralia</taxon>
        <taxon>Lophotrochozoa</taxon>
        <taxon>Platyhelminthes</taxon>
        <taxon>Rhabditophora</taxon>
        <taxon>Macrostomorpha</taxon>
        <taxon>Macrostomida</taxon>
        <taxon>Macrostomidae</taxon>
        <taxon>Macrostomum</taxon>
    </lineage>
</organism>
<feature type="region of interest" description="Disordered" evidence="2">
    <location>
        <begin position="136"/>
        <end position="172"/>
    </location>
</feature>
<dbReference type="Proteomes" id="UP000095280">
    <property type="component" value="Unplaced"/>
</dbReference>
<dbReference type="SMART" id="SM00173">
    <property type="entry name" value="RAS"/>
    <property type="match status" value="3"/>
</dbReference>
<dbReference type="InterPro" id="IPR001315">
    <property type="entry name" value="CARD"/>
</dbReference>
<keyword evidence="4" id="KW-1185">Reference proteome</keyword>
<dbReference type="GO" id="GO:0003924">
    <property type="term" value="F:GTPase activity"/>
    <property type="evidence" value="ECO:0007669"/>
    <property type="project" value="InterPro"/>
</dbReference>
<dbReference type="PANTHER" id="PTHR47979">
    <property type="entry name" value="DRAB11-RELATED"/>
    <property type="match status" value="1"/>
</dbReference>
<name>A0A1I8FYK8_9PLAT</name>
<dbReference type="SUPFAM" id="SSF47986">
    <property type="entry name" value="DEATH domain"/>
    <property type="match status" value="1"/>
</dbReference>
<feature type="domain" description="CARD" evidence="3">
    <location>
        <begin position="30"/>
        <end position="94"/>
    </location>
</feature>
<evidence type="ECO:0000313" key="5">
    <source>
        <dbReference type="WBParaSite" id="maker-uti_cns_0000306-snap-gene-0.8-mRNA-1"/>
    </source>
</evidence>
<feature type="compositionally biased region" description="Polar residues" evidence="2">
    <location>
        <begin position="136"/>
        <end position="147"/>
    </location>
</feature>
<feature type="compositionally biased region" description="Low complexity" evidence="2">
    <location>
        <begin position="16"/>
        <end position="26"/>
    </location>
</feature>
<evidence type="ECO:0000256" key="2">
    <source>
        <dbReference type="SAM" id="MobiDB-lite"/>
    </source>
</evidence>
<proteinExistence type="inferred from homology"/>
<dbReference type="PROSITE" id="PS51419">
    <property type="entry name" value="RAB"/>
    <property type="match status" value="4"/>
</dbReference>
<protein>
    <submittedName>
        <fullName evidence="5">CARD domain-containing protein</fullName>
    </submittedName>
</protein>
<comment type="similarity">
    <text evidence="1">Belongs to the small GTPase superfamily. Rab family.</text>
</comment>
<feature type="region of interest" description="Disordered" evidence="2">
    <location>
        <begin position="1132"/>
        <end position="1172"/>
    </location>
</feature>
<dbReference type="NCBIfam" id="TIGR00231">
    <property type="entry name" value="small_GTP"/>
    <property type="match status" value="3"/>
</dbReference>
<dbReference type="PROSITE" id="PS50209">
    <property type="entry name" value="CARD"/>
    <property type="match status" value="1"/>
</dbReference>
<dbReference type="Pfam" id="PF00619">
    <property type="entry name" value="CARD"/>
    <property type="match status" value="1"/>
</dbReference>
<evidence type="ECO:0000259" key="3">
    <source>
        <dbReference type="PROSITE" id="PS50209"/>
    </source>
</evidence>
<dbReference type="Pfam" id="PF00071">
    <property type="entry name" value="Ras"/>
    <property type="match status" value="4"/>
</dbReference>
<reference evidence="5" key="1">
    <citation type="submission" date="2016-11" db="UniProtKB">
        <authorList>
            <consortium name="WormBaseParasite"/>
        </authorList>
    </citation>
    <scope>IDENTIFICATION</scope>
</reference>
<feature type="compositionally biased region" description="Basic residues" evidence="2">
    <location>
        <begin position="1612"/>
        <end position="1633"/>
    </location>
</feature>
<dbReference type="CDD" id="cd01671">
    <property type="entry name" value="CARD"/>
    <property type="match status" value="1"/>
</dbReference>
<dbReference type="WBParaSite" id="maker-uti_cns_0000306-snap-gene-0.8-mRNA-1">
    <property type="protein sequence ID" value="maker-uti_cns_0000306-snap-gene-0.8-mRNA-1"/>
    <property type="gene ID" value="maker-uti_cns_0000306-snap-gene-0.8"/>
</dbReference>
<dbReference type="SMART" id="SM00177">
    <property type="entry name" value="ARF"/>
    <property type="match status" value="1"/>
</dbReference>
<evidence type="ECO:0000256" key="1">
    <source>
        <dbReference type="ARBA" id="ARBA00006270"/>
    </source>
</evidence>
<dbReference type="FunFam" id="3.40.50.300:FF:001447">
    <property type="entry name" value="Ras-related protein Rab-1B"/>
    <property type="match status" value="1"/>
</dbReference>
<dbReference type="InterPro" id="IPR011029">
    <property type="entry name" value="DEATH-like_dom_sf"/>
</dbReference>
<dbReference type="PROSITE" id="PS51417">
    <property type="entry name" value="ARF"/>
    <property type="match status" value="1"/>
</dbReference>
<dbReference type="InterPro" id="IPR001806">
    <property type="entry name" value="Small_GTPase"/>
</dbReference>
<dbReference type="Gene3D" id="1.10.533.10">
    <property type="entry name" value="Death Domain, Fas"/>
    <property type="match status" value="1"/>
</dbReference>
<accession>A0A1I8FYK8</accession>
<dbReference type="GO" id="GO:0005525">
    <property type="term" value="F:GTP binding"/>
    <property type="evidence" value="ECO:0007669"/>
    <property type="project" value="InterPro"/>
</dbReference>
<dbReference type="InterPro" id="IPR050209">
    <property type="entry name" value="Rab_GTPases_membrane_traffic"/>
</dbReference>
<dbReference type="PRINTS" id="PR00449">
    <property type="entry name" value="RASTRNSFRMNG"/>
</dbReference>
<dbReference type="SMART" id="SM00176">
    <property type="entry name" value="RAN"/>
    <property type="match status" value="3"/>
</dbReference>
<dbReference type="PROSITE" id="PS51421">
    <property type="entry name" value="RAS"/>
    <property type="match status" value="3"/>
</dbReference>
<evidence type="ECO:0000313" key="4">
    <source>
        <dbReference type="Proteomes" id="UP000095280"/>
    </source>
</evidence>